<reference evidence="1" key="1">
    <citation type="submission" date="2020-03" db="EMBL/GenBank/DDBJ databases">
        <title>The deep terrestrial virosphere.</title>
        <authorList>
            <person name="Holmfeldt K."/>
            <person name="Nilsson E."/>
            <person name="Simone D."/>
            <person name="Lopez-Fernandez M."/>
            <person name="Wu X."/>
            <person name="de Brujin I."/>
            <person name="Lundin D."/>
            <person name="Andersson A."/>
            <person name="Bertilsson S."/>
            <person name="Dopson M."/>
        </authorList>
    </citation>
    <scope>NUCLEOTIDE SEQUENCE</scope>
    <source>
        <strain evidence="2">MM415A00246</strain>
        <strain evidence="3">MM415B04131</strain>
        <strain evidence="1">TM448A02323</strain>
    </source>
</reference>
<proteinExistence type="predicted"/>
<dbReference type="EMBL" id="MT144293">
    <property type="protein sequence ID" value="QJA51850.1"/>
    <property type="molecule type" value="Genomic_DNA"/>
</dbReference>
<gene>
    <name evidence="2" type="ORF">MM415A00246_0013</name>
    <name evidence="3" type="ORF">MM415B04131_0004</name>
    <name evidence="1" type="ORF">TM448A02323_0006</name>
</gene>
<accession>A0A6H1ZXB7</accession>
<protein>
    <submittedName>
        <fullName evidence="1">Uncharacterized protein</fullName>
    </submittedName>
</protein>
<sequence>MPRLRLEDGSTMDFCHFCWDEGILIEDYPDAELGIDHPRYEDEDFYCEACGDLLGEDD</sequence>
<evidence type="ECO:0000313" key="2">
    <source>
        <dbReference type="EMBL" id="QJA83891.1"/>
    </source>
</evidence>
<dbReference type="EMBL" id="MT143171">
    <property type="protein sequence ID" value="QJA93708.1"/>
    <property type="molecule type" value="Genomic_DNA"/>
</dbReference>
<evidence type="ECO:0000313" key="1">
    <source>
        <dbReference type="EMBL" id="QJA51850.1"/>
    </source>
</evidence>
<name>A0A6H1ZXB7_9ZZZZ</name>
<organism evidence="1">
    <name type="scientific">viral metagenome</name>
    <dbReference type="NCBI Taxonomy" id="1070528"/>
    <lineage>
        <taxon>unclassified sequences</taxon>
        <taxon>metagenomes</taxon>
        <taxon>organismal metagenomes</taxon>
    </lineage>
</organism>
<dbReference type="AlphaFoldDB" id="A0A6H1ZXB7"/>
<evidence type="ECO:0000313" key="3">
    <source>
        <dbReference type="EMBL" id="QJA93708.1"/>
    </source>
</evidence>
<dbReference type="EMBL" id="MT142520">
    <property type="protein sequence ID" value="QJA83891.1"/>
    <property type="molecule type" value="Genomic_DNA"/>
</dbReference>